<evidence type="ECO:0000256" key="4">
    <source>
        <dbReference type="ARBA" id="ARBA00022643"/>
    </source>
</evidence>
<feature type="binding site" evidence="8">
    <location>
        <begin position="306"/>
        <end position="330"/>
    </location>
    <ligand>
        <name>FMN</name>
        <dbReference type="ChEBI" id="CHEBI:58210"/>
    </ligand>
</feature>
<evidence type="ECO:0000256" key="1">
    <source>
        <dbReference type="ARBA" id="ARBA00001917"/>
    </source>
</evidence>
<feature type="binding site" evidence="8">
    <location>
        <position position="24"/>
    </location>
    <ligand>
        <name>substrate</name>
    </ligand>
</feature>
<comment type="catalytic activity">
    <reaction evidence="8">
        <text>(S)-lactate + A = pyruvate + AH2</text>
        <dbReference type="Rhea" id="RHEA:45816"/>
        <dbReference type="ChEBI" id="CHEBI:13193"/>
        <dbReference type="ChEBI" id="CHEBI:15361"/>
        <dbReference type="ChEBI" id="CHEBI:16651"/>
        <dbReference type="ChEBI" id="CHEBI:17499"/>
    </reaction>
</comment>
<sequence length="380" mass="41354">MIISSASDYREAARRKLPRFLFDYIDGGAYAEHTLRANSADLADISLRQRILKNVETLSLETTLFDQPLAMPIILAPVGLTGMFARRGEVQAAKAAQNKGIPLCLSTVSVCSIEEVAGQSQQPLWFQLYVLKDRGFMRNALERAKAAGVQNLVFTVDMPTPGARYRDAHSGMSGPFAASRRILQAMTRPAWAFDVGVMGRPHDLGNVSKYLGKAVTLEDYMGWLANNFDPSISWSDLEWIREYWKGPMIIKGILDPQDARDAVSFGADGIVVSNHGGRQLDGVLSTTKALPPIMQAIGNDLSVLVDSGIRSGLDVVRMLALGAKGVMLGRSMAYALAVDGQRGVENMLDIFAKEMRVAMTLTGVTSIGQIDESTLVDAVR</sequence>
<dbReference type="OrthoDB" id="9770452at2"/>
<feature type="binding site" evidence="10">
    <location>
        <position position="129"/>
    </location>
    <ligand>
        <name>glyoxylate</name>
        <dbReference type="ChEBI" id="CHEBI:36655"/>
    </ligand>
</feature>
<dbReference type="InterPro" id="IPR013785">
    <property type="entry name" value="Aldolase_TIM"/>
</dbReference>
<dbReference type="PANTHER" id="PTHR10578">
    <property type="entry name" value="S -2-HYDROXY-ACID OXIDASE-RELATED"/>
    <property type="match status" value="1"/>
</dbReference>
<feature type="binding site" evidence="8 10">
    <location>
        <position position="155"/>
    </location>
    <ligand>
        <name>FMN</name>
        <dbReference type="ChEBI" id="CHEBI:58210"/>
    </ligand>
</feature>
<dbReference type="FunFam" id="3.20.20.70:FF:000029">
    <property type="entry name" value="L-lactate dehydrogenase"/>
    <property type="match status" value="1"/>
</dbReference>
<dbReference type="InterPro" id="IPR008259">
    <property type="entry name" value="FMN_hydac_DH_AS"/>
</dbReference>
<evidence type="ECO:0000313" key="12">
    <source>
        <dbReference type="EMBL" id="ANJ55998.1"/>
    </source>
</evidence>
<dbReference type="InterPro" id="IPR000262">
    <property type="entry name" value="FMN-dep_DH"/>
</dbReference>
<evidence type="ECO:0000256" key="10">
    <source>
        <dbReference type="PIRSR" id="PIRSR000138-2"/>
    </source>
</evidence>
<feature type="binding site" evidence="10">
    <location>
        <position position="24"/>
    </location>
    <ligand>
        <name>glyoxylate</name>
        <dbReference type="ChEBI" id="CHEBI:36655"/>
    </ligand>
</feature>
<feature type="binding site" evidence="10">
    <location>
        <position position="275"/>
    </location>
    <ligand>
        <name>glyoxylate</name>
        <dbReference type="ChEBI" id="CHEBI:36655"/>
    </ligand>
</feature>
<dbReference type="EMBL" id="CP014870">
    <property type="protein sequence ID" value="ANJ55998.1"/>
    <property type="molecule type" value="Genomic_DNA"/>
</dbReference>
<name>A0A191YT79_9PSED</name>
<feature type="binding site" evidence="8 10">
    <location>
        <position position="127"/>
    </location>
    <ligand>
        <name>FMN</name>
        <dbReference type="ChEBI" id="CHEBI:58210"/>
    </ligand>
</feature>
<keyword evidence="2 8" id="KW-1003">Cell membrane</keyword>
<dbReference type="HAMAP" id="MF_01559">
    <property type="entry name" value="L_lact_dehydr"/>
    <property type="match status" value="1"/>
</dbReference>
<feature type="active site" description="Proton acceptor" evidence="8 9">
    <location>
        <position position="275"/>
    </location>
</feature>
<feature type="domain" description="FMN hydroxy acid dehydrogenase" evidence="11">
    <location>
        <begin position="1"/>
        <end position="380"/>
    </location>
</feature>
<feature type="binding site" evidence="10">
    <location>
        <begin position="77"/>
        <end position="79"/>
    </location>
    <ligand>
        <name>FMN</name>
        <dbReference type="ChEBI" id="CHEBI:58210"/>
    </ligand>
</feature>
<evidence type="ECO:0000256" key="2">
    <source>
        <dbReference type="ARBA" id="ARBA00022475"/>
    </source>
</evidence>
<dbReference type="GO" id="GO:0005886">
    <property type="term" value="C:plasma membrane"/>
    <property type="evidence" value="ECO:0007669"/>
    <property type="project" value="UniProtKB-SubCell"/>
</dbReference>
<keyword evidence="5 8" id="KW-0560">Oxidoreductase</keyword>
<comment type="similarity">
    <text evidence="7 8">Belongs to the FMN-dependent alpha-hydroxy acid dehydrogenase family.</text>
</comment>
<feature type="binding site" evidence="10">
    <location>
        <position position="164"/>
    </location>
    <ligand>
        <name>glyoxylate</name>
        <dbReference type="ChEBI" id="CHEBI:36655"/>
    </ligand>
</feature>
<keyword evidence="6 8" id="KW-0472">Membrane</keyword>
<feature type="binding site" evidence="10">
    <location>
        <position position="278"/>
    </location>
    <ligand>
        <name>glyoxylate</name>
        <dbReference type="ChEBI" id="CHEBI:36655"/>
    </ligand>
</feature>
<feature type="binding site" evidence="10">
    <location>
        <position position="273"/>
    </location>
    <ligand>
        <name>FMN</name>
        <dbReference type="ChEBI" id="CHEBI:58210"/>
    </ligand>
</feature>
<dbReference type="CDD" id="cd02809">
    <property type="entry name" value="alpha_hydroxyacid_oxid_FMN"/>
    <property type="match status" value="1"/>
</dbReference>
<dbReference type="InterPro" id="IPR012133">
    <property type="entry name" value="Alpha-hydoxy_acid_DH_FMN"/>
</dbReference>
<feature type="binding site" evidence="8 10">
    <location>
        <position position="106"/>
    </location>
    <ligand>
        <name>FMN</name>
        <dbReference type="ChEBI" id="CHEBI:58210"/>
    </ligand>
</feature>
<evidence type="ECO:0000256" key="7">
    <source>
        <dbReference type="ARBA" id="ARBA00024042"/>
    </source>
</evidence>
<dbReference type="Proteomes" id="UP000078354">
    <property type="component" value="Chromosome"/>
</dbReference>
<comment type="subunit">
    <text evidence="8">Homotetramer.</text>
</comment>
<dbReference type="KEGG" id="psil:PMA3_12945"/>
<dbReference type="InterPro" id="IPR020920">
    <property type="entry name" value="LldD"/>
</dbReference>
<dbReference type="EC" id="1.1.-.-" evidence="8"/>
<dbReference type="GO" id="GO:0006089">
    <property type="term" value="P:lactate metabolic process"/>
    <property type="evidence" value="ECO:0007669"/>
    <property type="project" value="UniProtKB-UniRule"/>
</dbReference>
<feature type="binding site" evidence="10">
    <location>
        <begin position="306"/>
        <end position="310"/>
    </location>
    <ligand>
        <name>FMN</name>
        <dbReference type="ChEBI" id="CHEBI:58210"/>
    </ligand>
</feature>
<dbReference type="PIRSF" id="PIRSF000138">
    <property type="entry name" value="Al-hdrx_acd_dh"/>
    <property type="match status" value="1"/>
</dbReference>
<keyword evidence="13" id="KW-1185">Reference proteome</keyword>
<gene>
    <name evidence="8 12" type="primary">lldD</name>
    <name evidence="12" type="ORF">PMA3_12945</name>
</gene>
<feature type="binding site" evidence="8 10">
    <location>
        <position position="251"/>
    </location>
    <ligand>
        <name>FMN</name>
        <dbReference type="ChEBI" id="CHEBI:58210"/>
    </ligand>
</feature>
<evidence type="ECO:0000259" key="11">
    <source>
        <dbReference type="PROSITE" id="PS51349"/>
    </source>
</evidence>
<feature type="binding site" evidence="8">
    <location>
        <position position="129"/>
    </location>
    <ligand>
        <name>substrate</name>
    </ligand>
</feature>
<dbReference type="PROSITE" id="PS51349">
    <property type="entry name" value="FMN_HYDROXY_ACID_DH_2"/>
    <property type="match status" value="1"/>
</dbReference>
<dbReference type="RefSeq" id="WP_064677516.1">
    <property type="nucleotide sequence ID" value="NZ_CP014870.1"/>
</dbReference>
<dbReference type="GO" id="GO:0004459">
    <property type="term" value="F:L-lactate dehydrogenase (NAD+) activity"/>
    <property type="evidence" value="ECO:0007669"/>
    <property type="project" value="UniProtKB-UniRule"/>
</dbReference>
<dbReference type="NCBIfam" id="NF008398">
    <property type="entry name" value="PRK11197.1"/>
    <property type="match status" value="1"/>
</dbReference>
<dbReference type="NCBIfam" id="NF033901">
    <property type="entry name" value="L_lactate_LldD"/>
    <property type="match status" value="1"/>
</dbReference>
<dbReference type="PANTHER" id="PTHR10578:SF85">
    <property type="entry name" value="L-LACTATE DEHYDROGENASE"/>
    <property type="match status" value="1"/>
</dbReference>
<accession>A0A191YT79</accession>
<evidence type="ECO:0000256" key="8">
    <source>
        <dbReference type="HAMAP-Rule" id="MF_01559"/>
    </source>
</evidence>
<dbReference type="AlphaFoldDB" id="A0A191YT79"/>
<protein>
    <recommendedName>
        <fullName evidence="8">L-lactate dehydrogenase</fullName>
        <ecNumber evidence="8">1.1.-.-</ecNumber>
    </recommendedName>
</protein>
<dbReference type="GO" id="GO:0009060">
    <property type="term" value="P:aerobic respiration"/>
    <property type="evidence" value="ECO:0007669"/>
    <property type="project" value="TreeGrafter"/>
</dbReference>
<evidence type="ECO:0000256" key="3">
    <source>
        <dbReference type="ARBA" id="ARBA00022630"/>
    </source>
</evidence>
<reference evidence="12 13" key="1">
    <citation type="journal article" date="2018" name="Syst. Appl. Microbiol.">
        <title>Pseudomonas silesiensis sp. nov. strain A3T isolated from a biological pesticide sewage treatment plant and analysis of the complete genome sequence.</title>
        <authorList>
            <person name="Kaminski M.A."/>
            <person name="Furmanczyk E.M."/>
            <person name="Sobczak A."/>
            <person name="Dziembowski A."/>
            <person name="Lipinski L."/>
        </authorList>
    </citation>
    <scope>NUCLEOTIDE SEQUENCE [LARGE SCALE GENOMIC DNA]</scope>
    <source>
        <strain evidence="12 13">A3</strain>
    </source>
</reference>
<dbReference type="SUPFAM" id="SSF51395">
    <property type="entry name" value="FMN-linked oxidoreductases"/>
    <property type="match status" value="1"/>
</dbReference>
<comment type="function">
    <text evidence="8">Catalyzes the conversion of L-lactate to pyruvate. Is coupled to the respiratory chain.</text>
</comment>
<evidence type="ECO:0000256" key="5">
    <source>
        <dbReference type="ARBA" id="ARBA00023002"/>
    </source>
</evidence>
<feature type="binding site" evidence="8">
    <location>
        <position position="278"/>
    </location>
    <ligand>
        <name>substrate</name>
    </ligand>
</feature>
<dbReference type="GO" id="GO:0010181">
    <property type="term" value="F:FMN binding"/>
    <property type="evidence" value="ECO:0007669"/>
    <property type="project" value="InterPro"/>
</dbReference>
<dbReference type="Pfam" id="PF01070">
    <property type="entry name" value="FMN_dh"/>
    <property type="match status" value="1"/>
</dbReference>
<dbReference type="PROSITE" id="PS00557">
    <property type="entry name" value="FMN_HYDROXY_ACID_DH_1"/>
    <property type="match status" value="1"/>
</dbReference>
<comment type="cofactor">
    <cofactor evidence="1 8">
        <name>FMN</name>
        <dbReference type="ChEBI" id="CHEBI:58210"/>
    </cofactor>
</comment>
<organism evidence="12 13">
    <name type="scientific">Pseudomonas silesiensis</name>
    <dbReference type="NCBI Taxonomy" id="1853130"/>
    <lineage>
        <taxon>Bacteria</taxon>
        <taxon>Pseudomonadati</taxon>
        <taxon>Pseudomonadota</taxon>
        <taxon>Gammaproteobacteria</taxon>
        <taxon>Pseudomonadales</taxon>
        <taxon>Pseudomonadaceae</taxon>
        <taxon>Pseudomonas</taxon>
    </lineage>
</organism>
<keyword evidence="3 8" id="KW-0285">Flavoprotein</keyword>
<evidence type="ECO:0000256" key="9">
    <source>
        <dbReference type="PIRSR" id="PIRSR000138-1"/>
    </source>
</evidence>
<feature type="binding site" evidence="10">
    <location>
        <begin position="329"/>
        <end position="330"/>
    </location>
    <ligand>
        <name>FMN</name>
        <dbReference type="ChEBI" id="CHEBI:58210"/>
    </ligand>
</feature>
<comment type="subcellular location">
    <subcellularLocation>
        <location evidence="8">Cell membrane</location>
        <topology evidence="8">Peripheral membrane protein</topology>
    </subcellularLocation>
</comment>
<dbReference type="STRING" id="1853130.PMA3_12945"/>
<feature type="binding site" evidence="8">
    <location>
        <position position="164"/>
    </location>
    <ligand>
        <name>substrate</name>
    </ligand>
</feature>
<dbReference type="Gene3D" id="3.20.20.70">
    <property type="entry name" value="Aldolase class I"/>
    <property type="match status" value="1"/>
</dbReference>
<dbReference type="InterPro" id="IPR037396">
    <property type="entry name" value="FMN_HAD"/>
</dbReference>
<keyword evidence="4 8" id="KW-0288">FMN</keyword>
<evidence type="ECO:0000313" key="13">
    <source>
        <dbReference type="Proteomes" id="UP000078354"/>
    </source>
</evidence>
<evidence type="ECO:0000256" key="6">
    <source>
        <dbReference type="ARBA" id="ARBA00023136"/>
    </source>
</evidence>
<proteinExistence type="inferred from homology"/>